<dbReference type="Pfam" id="PF00106">
    <property type="entry name" value="adh_short"/>
    <property type="match status" value="1"/>
</dbReference>
<dbReference type="PROSITE" id="PS00061">
    <property type="entry name" value="ADH_SHORT"/>
    <property type="match status" value="1"/>
</dbReference>
<dbReference type="InterPro" id="IPR036291">
    <property type="entry name" value="NAD(P)-bd_dom_sf"/>
</dbReference>
<evidence type="ECO:0000256" key="3">
    <source>
        <dbReference type="RuleBase" id="RU000363"/>
    </source>
</evidence>
<proteinExistence type="inferred from homology"/>
<dbReference type="SMART" id="SM00822">
    <property type="entry name" value="PKS_KR"/>
    <property type="match status" value="1"/>
</dbReference>
<dbReference type="AlphaFoldDB" id="A0AAE3QWX9"/>
<sequence length="247" mass="25750">MKNTSLKQQVALVTGASGGLGRAIALSLAEAGATVIINFNSSLERAYKVVDEILASGGSALAIQADVSDERSVSEMFSKIKSETGNVDIVVNNAGINPVKPLLEVSLADFQRSLDVNLISAFLVTQAALPAMIEKQYGRIINISSVAAQLGGVIGPHYAAAKAGMIGLTHSYATMLARYGGITANAIAPALIETDMITGNSNIKPTLIPIGRFGQPEEVADVVRLLATNGYINGQTINVNGGWYMSS</sequence>
<dbReference type="EC" id="1.1.1.-" evidence="5"/>
<dbReference type="PRINTS" id="PR00080">
    <property type="entry name" value="SDRFAMILY"/>
</dbReference>
<organism evidence="5 6">
    <name type="scientific">Xanthocytophaga flava</name>
    <dbReference type="NCBI Taxonomy" id="3048013"/>
    <lineage>
        <taxon>Bacteria</taxon>
        <taxon>Pseudomonadati</taxon>
        <taxon>Bacteroidota</taxon>
        <taxon>Cytophagia</taxon>
        <taxon>Cytophagales</taxon>
        <taxon>Rhodocytophagaceae</taxon>
        <taxon>Xanthocytophaga</taxon>
    </lineage>
</organism>
<dbReference type="RefSeq" id="WP_313987020.1">
    <property type="nucleotide sequence ID" value="NZ_JASJOS010000017.1"/>
</dbReference>
<dbReference type="InterPro" id="IPR050259">
    <property type="entry name" value="SDR"/>
</dbReference>
<evidence type="ECO:0000259" key="4">
    <source>
        <dbReference type="SMART" id="SM00822"/>
    </source>
</evidence>
<accession>A0AAE3QWX9</accession>
<dbReference type="Proteomes" id="UP001241110">
    <property type="component" value="Unassembled WGS sequence"/>
</dbReference>
<dbReference type="FunFam" id="3.40.50.720:FF:000173">
    <property type="entry name" value="3-oxoacyl-[acyl-carrier protein] reductase"/>
    <property type="match status" value="1"/>
</dbReference>
<gene>
    <name evidence="5" type="ORF">QNI16_31320</name>
</gene>
<dbReference type="PANTHER" id="PTHR42879:SF2">
    <property type="entry name" value="3-OXOACYL-[ACYL-CARRIER-PROTEIN] REDUCTASE FABG"/>
    <property type="match status" value="1"/>
</dbReference>
<protein>
    <submittedName>
        <fullName evidence="5">3-oxoacyl-ACP reductase family protein</fullName>
        <ecNumber evidence="5">1.1.1.-</ecNumber>
    </submittedName>
</protein>
<dbReference type="EMBL" id="JASJOS010000017">
    <property type="protein sequence ID" value="MDJ1485030.1"/>
    <property type="molecule type" value="Genomic_DNA"/>
</dbReference>
<dbReference type="InterPro" id="IPR057326">
    <property type="entry name" value="KR_dom"/>
</dbReference>
<reference evidence="5" key="1">
    <citation type="submission" date="2023-05" db="EMBL/GenBank/DDBJ databases">
        <authorList>
            <person name="Zhang X."/>
        </authorList>
    </citation>
    <scope>NUCLEOTIDE SEQUENCE</scope>
    <source>
        <strain evidence="5">YF14B1</strain>
    </source>
</reference>
<keyword evidence="2 5" id="KW-0560">Oxidoreductase</keyword>
<dbReference type="InterPro" id="IPR002347">
    <property type="entry name" value="SDR_fam"/>
</dbReference>
<evidence type="ECO:0000313" key="6">
    <source>
        <dbReference type="Proteomes" id="UP001241110"/>
    </source>
</evidence>
<comment type="caution">
    <text evidence="5">The sequence shown here is derived from an EMBL/GenBank/DDBJ whole genome shotgun (WGS) entry which is preliminary data.</text>
</comment>
<evidence type="ECO:0000256" key="2">
    <source>
        <dbReference type="ARBA" id="ARBA00023002"/>
    </source>
</evidence>
<feature type="domain" description="Ketoreductase" evidence="4">
    <location>
        <begin position="9"/>
        <end position="190"/>
    </location>
</feature>
<evidence type="ECO:0000256" key="1">
    <source>
        <dbReference type="ARBA" id="ARBA00006484"/>
    </source>
</evidence>
<dbReference type="GO" id="GO:0016491">
    <property type="term" value="F:oxidoreductase activity"/>
    <property type="evidence" value="ECO:0007669"/>
    <property type="project" value="UniProtKB-KW"/>
</dbReference>
<dbReference type="PRINTS" id="PR00081">
    <property type="entry name" value="GDHRDH"/>
</dbReference>
<comment type="similarity">
    <text evidence="1 3">Belongs to the short-chain dehydrogenases/reductases (SDR) family.</text>
</comment>
<dbReference type="PANTHER" id="PTHR42879">
    <property type="entry name" value="3-OXOACYL-(ACYL-CARRIER-PROTEIN) REDUCTASE"/>
    <property type="match status" value="1"/>
</dbReference>
<dbReference type="SUPFAM" id="SSF51735">
    <property type="entry name" value="NAD(P)-binding Rossmann-fold domains"/>
    <property type="match status" value="1"/>
</dbReference>
<dbReference type="GO" id="GO:0032787">
    <property type="term" value="P:monocarboxylic acid metabolic process"/>
    <property type="evidence" value="ECO:0007669"/>
    <property type="project" value="UniProtKB-ARBA"/>
</dbReference>
<evidence type="ECO:0000313" key="5">
    <source>
        <dbReference type="EMBL" id="MDJ1485030.1"/>
    </source>
</evidence>
<name>A0AAE3QWX9_9BACT</name>
<dbReference type="Gene3D" id="3.40.50.720">
    <property type="entry name" value="NAD(P)-binding Rossmann-like Domain"/>
    <property type="match status" value="1"/>
</dbReference>
<dbReference type="InterPro" id="IPR020904">
    <property type="entry name" value="Sc_DH/Rdtase_CS"/>
</dbReference>